<dbReference type="RefSeq" id="WP_184174353.1">
    <property type="nucleotide sequence ID" value="NZ_JACHGF010000003.1"/>
</dbReference>
<evidence type="ECO:0000313" key="1">
    <source>
        <dbReference type="EMBL" id="MBB5284414.1"/>
    </source>
</evidence>
<accession>A0A840TLY4</accession>
<organism evidence="1 2">
    <name type="scientific">Rhabdobacter roseus</name>
    <dbReference type="NCBI Taxonomy" id="1655419"/>
    <lineage>
        <taxon>Bacteria</taxon>
        <taxon>Pseudomonadati</taxon>
        <taxon>Bacteroidota</taxon>
        <taxon>Cytophagia</taxon>
        <taxon>Cytophagales</taxon>
        <taxon>Cytophagaceae</taxon>
        <taxon>Rhabdobacter</taxon>
    </lineage>
</organism>
<name>A0A840TLY4_9BACT</name>
<dbReference type="EMBL" id="JACHGF010000003">
    <property type="protein sequence ID" value="MBB5284414.1"/>
    <property type="molecule type" value="Genomic_DNA"/>
</dbReference>
<protein>
    <submittedName>
        <fullName evidence="1">Uncharacterized protein</fullName>
    </submittedName>
</protein>
<gene>
    <name evidence="1" type="ORF">HNQ92_002557</name>
</gene>
<proteinExistence type="predicted"/>
<reference evidence="1 2" key="1">
    <citation type="submission" date="2020-08" db="EMBL/GenBank/DDBJ databases">
        <title>Genomic Encyclopedia of Type Strains, Phase IV (KMG-IV): sequencing the most valuable type-strain genomes for metagenomic binning, comparative biology and taxonomic classification.</title>
        <authorList>
            <person name="Goeker M."/>
        </authorList>
    </citation>
    <scope>NUCLEOTIDE SEQUENCE [LARGE SCALE GENOMIC DNA]</scope>
    <source>
        <strain evidence="1 2">DSM 105074</strain>
    </source>
</reference>
<dbReference type="AlphaFoldDB" id="A0A840TLY4"/>
<evidence type="ECO:0000313" key="2">
    <source>
        <dbReference type="Proteomes" id="UP000557307"/>
    </source>
</evidence>
<keyword evidence="2" id="KW-1185">Reference proteome</keyword>
<sequence length="51" mass="6072">MNLFQLKMLRAALRQSLRDQSEVLTEEEINQILDQISTLTKLIQRLEEKKD</sequence>
<dbReference type="Proteomes" id="UP000557307">
    <property type="component" value="Unassembled WGS sequence"/>
</dbReference>
<comment type="caution">
    <text evidence="1">The sequence shown here is derived from an EMBL/GenBank/DDBJ whole genome shotgun (WGS) entry which is preliminary data.</text>
</comment>